<name>A0ABV5CE22_9SPHI</name>
<keyword evidence="9" id="KW-1185">Reference proteome</keyword>
<organism evidence="8 9">
    <name type="scientific">Albibacterium profundi</name>
    <dbReference type="NCBI Taxonomy" id="3134906"/>
    <lineage>
        <taxon>Bacteria</taxon>
        <taxon>Pseudomonadati</taxon>
        <taxon>Bacteroidota</taxon>
        <taxon>Sphingobacteriia</taxon>
        <taxon>Sphingobacteriales</taxon>
        <taxon>Sphingobacteriaceae</taxon>
        <taxon>Albibacterium</taxon>
    </lineage>
</organism>
<evidence type="ECO:0000313" key="8">
    <source>
        <dbReference type="EMBL" id="MFB5945812.1"/>
    </source>
</evidence>
<accession>A0ABV5CE22</accession>
<sequence>MAALSSLGKYKDFGLLITRIGLGLSFIFLHGYPKLSGGLETWTAVGSAMNNVGIDFYPAVWGFLAGFTEAVGGLLLLLGLFYRPACLFLAFTMLVAGMNHLAMGEGLTGAAHAFELLVVFVGLMFVGPGKYSVDKR</sequence>
<protein>
    <submittedName>
        <fullName evidence="8">DoxX family protein</fullName>
    </submittedName>
</protein>
<dbReference type="EMBL" id="JBBVGT010000002">
    <property type="protein sequence ID" value="MFB5945812.1"/>
    <property type="molecule type" value="Genomic_DNA"/>
</dbReference>
<evidence type="ECO:0000256" key="4">
    <source>
        <dbReference type="ARBA" id="ARBA00022692"/>
    </source>
</evidence>
<comment type="subcellular location">
    <subcellularLocation>
        <location evidence="1">Cell membrane</location>
        <topology evidence="1">Multi-pass membrane protein</topology>
    </subcellularLocation>
</comment>
<dbReference type="InterPro" id="IPR032808">
    <property type="entry name" value="DoxX"/>
</dbReference>
<keyword evidence="4 7" id="KW-0812">Transmembrane</keyword>
<evidence type="ECO:0000313" key="9">
    <source>
        <dbReference type="Proteomes" id="UP001580928"/>
    </source>
</evidence>
<dbReference type="PANTHER" id="PTHR33452:SF1">
    <property type="entry name" value="INNER MEMBRANE PROTEIN YPHA-RELATED"/>
    <property type="match status" value="1"/>
</dbReference>
<evidence type="ECO:0000256" key="2">
    <source>
        <dbReference type="ARBA" id="ARBA00006679"/>
    </source>
</evidence>
<dbReference type="InterPro" id="IPR051907">
    <property type="entry name" value="DoxX-like_oxidoreductase"/>
</dbReference>
<evidence type="ECO:0000256" key="7">
    <source>
        <dbReference type="SAM" id="Phobius"/>
    </source>
</evidence>
<evidence type="ECO:0000256" key="3">
    <source>
        <dbReference type="ARBA" id="ARBA00022475"/>
    </source>
</evidence>
<evidence type="ECO:0000256" key="1">
    <source>
        <dbReference type="ARBA" id="ARBA00004651"/>
    </source>
</evidence>
<proteinExistence type="inferred from homology"/>
<evidence type="ECO:0000256" key="6">
    <source>
        <dbReference type="ARBA" id="ARBA00023136"/>
    </source>
</evidence>
<keyword evidence="3" id="KW-1003">Cell membrane</keyword>
<dbReference type="PANTHER" id="PTHR33452">
    <property type="entry name" value="OXIDOREDUCTASE CATD-RELATED"/>
    <property type="match status" value="1"/>
</dbReference>
<evidence type="ECO:0000256" key="5">
    <source>
        <dbReference type="ARBA" id="ARBA00022989"/>
    </source>
</evidence>
<feature type="transmembrane region" description="Helical" evidence="7">
    <location>
        <begin position="85"/>
        <end position="103"/>
    </location>
</feature>
<comment type="caution">
    <text evidence="8">The sequence shown here is derived from an EMBL/GenBank/DDBJ whole genome shotgun (WGS) entry which is preliminary data.</text>
</comment>
<keyword evidence="5 7" id="KW-1133">Transmembrane helix</keyword>
<keyword evidence="6 7" id="KW-0472">Membrane</keyword>
<reference evidence="8 9" key="1">
    <citation type="submission" date="2024-04" db="EMBL/GenBank/DDBJ databases">
        <title>Albibacterium profundi sp. nov., isolated from sediment of the Challenger Deep of Mariana Trench.</title>
        <authorList>
            <person name="Wang Y."/>
        </authorList>
    </citation>
    <scope>NUCLEOTIDE SEQUENCE [LARGE SCALE GENOMIC DNA]</scope>
    <source>
        <strain evidence="8 9">RHL897</strain>
    </source>
</reference>
<gene>
    <name evidence="8" type="ORF">WKR92_08190</name>
</gene>
<comment type="similarity">
    <text evidence="2">Belongs to the DoxX family.</text>
</comment>
<feature type="transmembrane region" description="Helical" evidence="7">
    <location>
        <begin position="59"/>
        <end position="78"/>
    </location>
</feature>
<dbReference type="Proteomes" id="UP001580928">
    <property type="component" value="Unassembled WGS sequence"/>
</dbReference>
<feature type="transmembrane region" description="Helical" evidence="7">
    <location>
        <begin position="12"/>
        <end position="32"/>
    </location>
</feature>
<dbReference type="RefSeq" id="WP_375557345.1">
    <property type="nucleotide sequence ID" value="NZ_JBBVGT010000002.1"/>
</dbReference>
<feature type="transmembrane region" description="Helical" evidence="7">
    <location>
        <begin position="109"/>
        <end position="127"/>
    </location>
</feature>
<dbReference type="Pfam" id="PF07681">
    <property type="entry name" value="DoxX"/>
    <property type="match status" value="1"/>
</dbReference>